<dbReference type="InterPro" id="IPR004045">
    <property type="entry name" value="Glutathione_S-Trfase_N"/>
</dbReference>
<dbReference type="PANTHER" id="PTHR43968">
    <property type="match status" value="1"/>
</dbReference>
<dbReference type="InterPro" id="IPR036249">
    <property type="entry name" value="Thioredoxin-like_sf"/>
</dbReference>
<protein>
    <submittedName>
        <fullName evidence="2">Glutathione S-transferase</fullName>
    </submittedName>
</protein>
<dbReference type="SUPFAM" id="SSF52833">
    <property type="entry name" value="Thioredoxin-like"/>
    <property type="match status" value="1"/>
</dbReference>
<feature type="domain" description="GST N-terminal" evidence="1">
    <location>
        <begin position="1"/>
        <end position="80"/>
    </location>
</feature>
<dbReference type="CDD" id="cd00570">
    <property type="entry name" value="GST_N_family"/>
    <property type="match status" value="1"/>
</dbReference>
<accession>A0A917N9X1</accession>
<dbReference type="AlphaFoldDB" id="A0A917N9X1"/>
<dbReference type="Pfam" id="PF00043">
    <property type="entry name" value="GST_C"/>
    <property type="match status" value="1"/>
</dbReference>
<reference evidence="2" key="1">
    <citation type="journal article" date="2014" name="Int. J. Syst. Evol. Microbiol.">
        <title>Complete genome sequence of Corynebacterium casei LMG S-19264T (=DSM 44701T), isolated from a smear-ripened cheese.</title>
        <authorList>
            <consortium name="US DOE Joint Genome Institute (JGI-PGF)"/>
            <person name="Walter F."/>
            <person name="Albersmeier A."/>
            <person name="Kalinowski J."/>
            <person name="Ruckert C."/>
        </authorList>
    </citation>
    <scope>NUCLEOTIDE SEQUENCE</scope>
    <source>
        <strain evidence="2">JCM 30804</strain>
    </source>
</reference>
<evidence type="ECO:0000313" key="3">
    <source>
        <dbReference type="Proteomes" id="UP000613743"/>
    </source>
</evidence>
<comment type="caution">
    <text evidence="2">The sequence shown here is derived from an EMBL/GenBank/DDBJ whole genome shotgun (WGS) entry which is preliminary data.</text>
</comment>
<dbReference type="InterPro" id="IPR050983">
    <property type="entry name" value="GST_Omega/HSP26"/>
</dbReference>
<dbReference type="InterPro" id="IPR036282">
    <property type="entry name" value="Glutathione-S-Trfase_C_sf"/>
</dbReference>
<sequence length="217" mass="25511">MELYYYPLSRYSQKVLIAFYEKQLNFFPREVDIQDPLARKQFEEICRTCHLPMLKTKDNQCLPESSIIIEYIDQTFDSGTHLIAGTAEQQLNIRLFDRLVDYDLSGRLFEIEKIRRQPAQEINQILLKQLQNQTMIFLEHLDNQLANNHWLCGEQFSLADCALIPCLPVARKEFALFELDHLNRYWQQAELRGSWGLVKEEVSIAESELTTGLRNIP</sequence>
<name>A0A917N9X1_9GAMM</name>
<gene>
    <name evidence="2" type="primary">gst</name>
    <name evidence="2" type="ORF">GCM10009332_18540</name>
</gene>
<dbReference type="GO" id="GO:0005737">
    <property type="term" value="C:cytoplasm"/>
    <property type="evidence" value="ECO:0007669"/>
    <property type="project" value="TreeGrafter"/>
</dbReference>
<dbReference type="Proteomes" id="UP000613743">
    <property type="component" value="Unassembled WGS sequence"/>
</dbReference>
<dbReference type="PANTHER" id="PTHR43968:SF6">
    <property type="entry name" value="GLUTATHIONE S-TRANSFERASE OMEGA"/>
    <property type="match status" value="1"/>
</dbReference>
<dbReference type="EMBL" id="BMPZ01000004">
    <property type="protein sequence ID" value="GGI81485.1"/>
    <property type="molecule type" value="Genomic_DNA"/>
</dbReference>
<dbReference type="PROSITE" id="PS50404">
    <property type="entry name" value="GST_NTER"/>
    <property type="match status" value="1"/>
</dbReference>
<reference evidence="2" key="2">
    <citation type="submission" date="2020-09" db="EMBL/GenBank/DDBJ databases">
        <authorList>
            <person name="Sun Q."/>
            <person name="Ohkuma M."/>
        </authorList>
    </citation>
    <scope>NUCLEOTIDE SEQUENCE</scope>
    <source>
        <strain evidence="2">JCM 30804</strain>
    </source>
</reference>
<dbReference type="InterPro" id="IPR004046">
    <property type="entry name" value="GST_C"/>
</dbReference>
<dbReference type="Pfam" id="PF13417">
    <property type="entry name" value="GST_N_3"/>
    <property type="match status" value="1"/>
</dbReference>
<dbReference type="RefSeq" id="WP_188920151.1">
    <property type="nucleotide sequence ID" value="NZ_BMPZ01000004.1"/>
</dbReference>
<dbReference type="InterPro" id="IPR040079">
    <property type="entry name" value="Glutathione_S-Trfase"/>
</dbReference>
<keyword evidence="3" id="KW-1185">Reference proteome</keyword>
<dbReference type="CDD" id="cd00299">
    <property type="entry name" value="GST_C_family"/>
    <property type="match status" value="1"/>
</dbReference>
<dbReference type="SUPFAM" id="SSF47616">
    <property type="entry name" value="GST C-terminal domain-like"/>
    <property type="match status" value="1"/>
</dbReference>
<dbReference type="Gene3D" id="3.40.30.10">
    <property type="entry name" value="Glutaredoxin"/>
    <property type="match status" value="1"/>
</dbReference>
<evidence type="ECO:0000313" key="2">
    <source>
        <dbReference type="EMBL" id="GGI81485.1"/>
    </source>
</evidence>
<dbReference type="Gene3D" id="1.20.1050.10">
    <property type="match status" value="1"/>
</dbReference>
<proteinExistence type="predicted"/>
<evidence type="ECO:0000259" key="1">
    <source>
        <dbReference type="PROSITE" id="PS50404"/>
    </source>
</evidence>
<dbReference type="SFLD" id="SFLDS00019">
    <property type="entry name" value="Glutathione_Transferase_(cytos"/>
    <property type="match status" value="1"/>
</dbReference>
<organism evidence="2 3">
    <name type="scientific">Shewanella gelidii</name>
    <dbReference type="NCBI Taxonomy" id="1642821"/>
    <lineage>
        <taxon>Bacteria</taxon>
        <taxon>Pseudomonadati</taxon>
        <taxon>Pseudomonadota</taxon>
        <taxon>Gammaproteobacteria</taxon>
        <taxon>Alteromonadales</taxon>
        <taxon>Shewanellaceae</taxon>
        <taxon>Shewanella</taxon>
    </lineage>
</organism>